<dbReference type="InterPro" id="IPR044730">
    <property type="entry name" value="RNase_H-like_dom_plant"/>
</dbReference>
<name>A0AAD8U774_LOLMU</name>
<evidence type="ECO:0000313" key="4">
    <source>
        <dbReference type="Proteomes" id="UP001231189"/>
    </source>
</evidence>
<dbReference type="GO" id="GO:0004523">
    <property type="term" value="F:RNA-DNA hybrid ribonuclease activity"/>
    <property type="evidence" value="ECO:0007669"/>
    <property type="project" value="InterPro"/>
</dbReference>
<gene>
    <name evidence="3" type="ORF">QYE76_015589</name>
</gene>
<dbReference type="InterPro" id="IPR012337">
    <property type="entry name" value="RNaseH-like_sf"/>
</dbReference>
<dbReference type="AlphaFoldDB" id="A0AAD8U774"/>
<dbReference type="InterPro" id="IPR026960">
    <property type="entry name" value="RVT-Znf"/>
</dbReference>
<reference evidence="3" key="1">
    <citation type="submission" date="2023-07" db="EMBL/GenBank/DDBJ databases">
        <title>A chromosome-level genome assembly of Lolium multiflorum.</title>
        <authorList>
            <person name="Chen Y."/>
            <person name="Copetti D."/>
            <person name="Kolliker R."/>
            <person name="Studer B."/>
        </authorList>
    </citation>
    <scope>NUCLEOTIDE SEQUENCE</scope>
    <source>
        <strain evidence="3">02402/16</strain>
        <tissue evidence="3">Leaf</tissue>
    </source>
</reference>
<dbReference type="Pfam" id="PF13966">
    <property type="entry name" value="zf-RVT"/>
    <property type="match status" value="1"/>
</dbReference>
<sequence>MKIHRIGVDLDTRCPVCNRQDEDGGHVFLKCKAAKACWNILGLGNLRDKLFLCTSSRDLLTELWNCDDDTQLRAATFMWEWWNIRNKVNAGESITDPRVVCSKVERLLVDFLSLKKPVKPPKPPDIHKWAKPPDDHVKVNFDGSYLAGAGTGGWGYVIRDQAGNFIAAGSGKSSHLGSALESEAVACLAAIQGANEIGANRIIFESDASTLVQALKSNDYDMSSIAPTAGSPSREDLPNDALSAIILHVPSQRRCRLPLLALPHSRGSSPPPQLLPWLLCLSPIRPIFAWLLSGGAHRVRLPNDQRRAPSE</sequence>
<protein>
    <recommendedName>
        <fullName evidence="5">RNase H type-1 domain-containing protein</fullName>
    </recommendedName>
</protein>
<proteinExistence type="predicted"/>
<dbReference type="GO" id="GO:0003676">
    <property type="term" value="F:nucleic acid binding"/>
    <property type="evidence" value="ECO:0007669"/>
    <property type="project" value="InterPro"/>
</dbReference>
<evidence type="ECO:0008006" key="5">
    <source>
        <dbReference type="Google" id="ProtNLM"/>
    </source>
</evidence>
<dbReference type="PANTHER" id="PTHR47074:SF11">
    <property type="entry name" value="REVERSE TRANSCRIPTASE-LIKE PROTEIN"/>
    <property type="match status" value="1"/>
</dbReference>
<dbReference type="Proteomes" id="UP001231189">
    <property type="component" value="Unassembled WGS sequence"/>
</dbReference>
<evidence type="ECO:0000313" key="3">
    <source>
        <dbReference type="EMBL" id="KAK1698892.1"/>
    </source>
</evidence>
<feature type="domain" description="Reverse transcriptase zinc-binding" evidence="2">
    <location>
        <begin position="2"/>
        <end position="38"/>
    </location>
</feature>
<dbReference type="CDD" id="cd06222">
    <property type="entry name" value="RNase_H_like"/>
    <property type="match status" value="1"/>
</dbReference>
<dbReference type="EMBL" id="JAUUTY010000001">
    <property type="protein sequence ID" value="KAK1698892.1"/>
    <property type="molecule type" value="Genomic_DNA"/>
</dbReference>
<dbReference type="InterPro" id="IPR036397">
    <property type="entry name" value="RNaseH_sf"/>
</dbReference>
<dbReference type="Pfam" id="PF13456">
    <property type="entry name" value="RVT_3"/>
    <property type="match status" value="1"/>
</dbReference>
<evidence type="ECO:0000259" key="2">
    <source>
        <dbReference type="Pfam" id="PF13966"/>
    </source>
</evidence>
<comment type="caution">
    <text evidence="3">The sequence shown here is derived from an EMBL/GenBank/DDBJ whole genome shotgun (WGS) entry which is preliminary data.</text>
</comment>
<dbReference type="InterPro" id="IPR052929">
    <property type="entry name" value="RNase_H-like_EbsB-rel"/>
</dbReference>
<dbReference type="InterPro" id="IPR002156">
    <property type="entry name" value="RNaseH_domain"/>
</dbReference>
<accession>A0AAD8U774</accession>
<dbReference type="Gene3D" id="3.30.420.10">
    <property type="entry name" value="Ribonuclease H-like superfamily/Ribonuclease H"/>
    <property type="match status" value="1"/>
</dbReference>
<feature type="domain" description="RNase H type-1" evidence="1">
    <location>
        <begin position="140"/>
        <end position="220"/>
    </location>
</feature>
<dbReference type="PANTHER" id="PTHR47074">
    <property type="entry name" value="BNAC02G40300D PROTEIN"/>
    <property type="match status" value="1"/>
</dbReference>
<evidence type="ECO:0000259" key="1">
    <source>
        <dbReference type="Pfam" id="PF13456"/>
    </source>
</evidence>
<dbReference type="SUPFAM" id="SSF53098">
    <property type="entry name" value="Ribonuclease H-like"/>
    <property type="match status" value="1"/>
</dbReference>
<organism evidence="3 4">
    <name type="scientific">Lolium multiflorum</name>
    <name type="common">Italian ryegrass</name>
    <name type="synonym">Lolium perenne subsp. multiflorum</name>
    <dbReference type="NCBI Taxonomy" id="4521"/>
    <lineage>
        <taxon>Eukaryota</taxon>
        <taxon>Viridiplantae</taxon>
        <taxon>Streptophyta</taxon>
        <taxon>Embryophyta</taxon>
        <taxon>Tracheophyta</taxon>
        <taxon>Spermatophyta</taxon>
        <taxon>Magnoliopsida</taxon>
        <taxon>Liliopsida</taxon>
        <taxon>Poales</taxon>
        <taxon>Poaceae</taxon>
        <taxon>BOP clade</taxon>
        <taxon>Pooideae</taxon>
        <taxon>Poodae</taxon>
        <taxon>Poeae</taxon>
        <taxon>Poeae Chloroplast Group 2 (Poeae type)</taxon>
        <taxon>Loliodinae</taxon>
        <taxon>Loliinae</taxon>
        <taxon>Lolium</taxon>
    </lineage>
</organism>
<keyword evidence="4" id="KW-1185">Reference proteome</keyword>